<accession>A0A4Y2WAR7</accession>
<dbReference type="EMBL" id="BGPR01057342">
    <property type="protein sequence ID" value="GBO33694.1"/>
    <property type="molecule type" value="Genomic_DNA"/>
</dbReference>
<name>A0A4Y2WAR7_ARAVE</name>
<dbReference type="AlphaFoldDB" id="A0A4Y2WAR7"/>
<evidence type="ECO:0000313" key="2">
    <source>
        <dbReference type="Proteomes" id="UP000499080"/>
    </source>
</evidence>
<gene>
    <name evidence="1" type="ORF">AVEN_225414_1</name>
</gene>
<comment type="caution">
    <text evidence="1">The sequence shown here is derived from an EMBL/GenBank/DDBJ whole genome shotgun (WGS) entry which is preliminary data.</text>
</comment>
<proteinExistence type="predicted"/>
<sequence>MPSGESSPLLDVQRPGKAMTSPCVVVEKQGGIFDVRSDLKPYFSPEGPPSSAAAIKAIGEMVKLEDGIESLDADRLRRDHDERKTDGCRVWMVGMNVTFVENCYCRPSSSCSRTRVVRKSWTK</sequence>
<organism evidence="1 2">
    <name type="scientific">Araneus ventricosus</name>
    <name type="common">Orbweaver spider</name>
    <name type="synonym">Epeira ventricosa</name>
    <dbReference type="NCBI Taxonomy" id="182803"/>
    <lineage>
        <taxon>Eukaryota</taxon>
        <taxon>Metazoa</taxon>
        <taxon>Ecdysozoa</taxon>
        <taxon>Arthropoda</taxon>
        <taxon>Chelicerata</taxon>
        <taxon>Arachnida</taxon>
        <taxon>Araneae</taxon>
        <taxon>Araneomorphae</taxon>
        <taxon>Entelegynae</taxon>
        <taxon>Araneoidea</taxon>
        <taxon>Araneidae</taxon>
        <taxon>Araneus</taxon>
    </lineage>
</organism>
<dbReference type="Proteomes" id="UP000499080">
    <property type="component" value="Unassembled WGS sequence"/>
</dbReference>
<evidence type="ECO:0000313" key="1">
    <source>
        <dbReference type="EMBL" id="GBO33694.1"/>
    </source>
</evidence>
<reference evidence="1 2" key="1">
    <citation type="journal article" date="2019" name="Sci. Rep.">
        <title>Orb-weaving spider Araneus ventricosus genome elucidates the spidroin gene catalogue.</title>
        <authorList>
            <person name="Kono N."/>
            <person name="Nakamura H."/>
            <person name="Ohtoshi R."/>
            <person name="Moran D.A.P."/>
            <person name="Shinohara A."/>
            <person name="Yoshida Y."/>
            <person name="Fujiwara M."/>
            <person name="Mori M."/>
            <person name="Tomita M."/>
            <person name="Arakawa K."/>
        </authorList>
    </citation>
    <scope>NUCLEOTIDE SEQUENCE [LARGE SCALE GENOMIC DNA]</scope>
</reference>
<protein>
    <submittedName>
        <fullName evidence="1">Uncharacterized protein</fullName>
    </submittedName>
</protein>
<keyword evidence="2" id="KW-1185">Reference proteome</keyword>